<evidence type="ECO:0000256" key="4">
    <source>
        <dbReference type="ARBA" id="ARBA00022741"/>
    </source>
</evidence>
<dbReference type="EMBL" id="CP060713">
    <property type="protein sequence ID" value="QNN54896.1"/>
    <property type="molecule type" value="Genomic_DNA"/>
</dbReference>
<dbReference type="Gene3D" id="3.40.50.10330">
    <property type="entry name" value="Probable inorganic polyphosphate/atp-NAD kinase, domain 1"/>
    <property type="match status" value="1"/>
</dbReference>
<comment type="similarity">
    <text evidence="2">Belongs to the diacylglycerol/lipid kinase family.</text>
</comment>
<dbReference type="PANTHER" id="PTHR12358:SF54">
    <property type="entry name" value="SPHINGOSINE KINASE RELATED PROTEIN"/>
    <property type="match status" value="1"/>
</dbReference>
<organism evidence="10 11">
    <name type="scientific">Nocardioides mesophilus</name>
    <dbReference type="NCBI Taxonomy" id="433659"/>
    <lineage>
        <taxon>Bacteria</taxon>
        <taxon>Bacillati</taxon>
        <taxon>Actinomycetota</taxon>
        <taxon>Actinomycetes</taxon>
        <taxon>Propionibacteriales</taxon>
        <taxon>Nocardioidaceae</taxon>
        <taxon>Nocardioides</taxon>
    </lineage>
</organism>
<keyword evidence="7" id="KW-0443">Lipid metabolism</keyword>
<keyword evidence="5 10" id="KW-0418">Kinase</keyword>
<keyword evidence="11" id="KW-1185">Reference proteome</keyword>
<reference evidence="10 11" key="1">
    <citation type="submission" date="2020-08" db="EMBL/GenBank/DDBJ databases">
        <title>Genome sequence of Nocardioides mesophilus KACC 16243T.</title>
        <authorList>
            <person name="Hyun D.-W."/>
            <person name="Bae J.-W."/>
        </authorList>
    </citation>
    <scope>NUCLEOTIDE SEQUENCE [LARGE SCALE GENOMIC DNA]</scope>
    <source>
        <strain evidence="10 11">KACC 16243</strain>
    </source>
</reference>
<evidence type="ECO:0000256" key="3">
    <source>
        <dbReference type="ARBA" id="ARBA00022679"/>
    </source>
</evidence>
<dbReference type="InterPro" id="IPR001206">
    <property type="entry name" value="Diacylglycerol_kinase_cat_dom"/>
</dbReference>
<proteinExistence type="inferred from homology"/>
<dbReference type="SUPFAM" id="SSF111331">
    <property type="entry name" value="NAD kinase/diacylglycerol kinase-like"/>
    <property type="match status" value="1"/>
</dbReference>
<evidence type="ECO:0000259" key="9">
    <source>
        <dbReference type="PROSITE" id="PS50146"/>
    </source>
</evidence>
<evidence type="ECO:0000313" key="11">
    <source>
        <dbReference type="Proteomes" id="UP000515947"/>
    </source>
</evidence>
<dbReference type="Gene3D" id="2.60.200.40">
    <property type="match status" value="1"/>
</dbReference>
<evidence type="ECO:0000256" key="8">
    <source>
        <dbReference type="ARBA" id="ARBA00023264"/>
    </source>
</evidence>
<dbReference type="PANTHER" id="PTHR12358">
    <property type="entry name" value="SPHINGOSINE KINASE"/>
    <property type="match status" value="1"/>
</dbReference>
<evidence type="ECO:0000256" key="2">
    <source>
        <dbReference type="ARBA" id="ARBA00005983"/>
    </source>
</evidence>
<dbReference type="GO" id="GO:0016301">
    <property type="term" value="F:kinase activity"/>
    <property type="evidence" value="ECO:0007669"/>
    <property type="project" value="UniProtKB-KW"/>
</dbReference>
<dbReference type="GO" id="GO:0008654">
    <property type="term" value="P:phospholipid biosynthetic process"/>
    <property type="evidence" value="ECO:0007669"/>
    <property type="project" value="UniProtKB-KW"/>
</dbReference>
<keyword evidence="4" id="KW-0547">Nucleotide-binding</keyword>
<dbReference type="GO" id="GO:0005524">
    <property type="term" value="F:ATP binding"/>
    <property type="evidence" value="ECO:0007669"/>
    <property type="project" value="UniProtKB-KW"/>
</dbReference>
<dbReference type="InterPro" id="IPR017438">
    <property type="entry name" value="ATP-NAD_kinase_N"/>
</dbReference>
<dbReference type="Pfam" id="PF19279">
    <property type="entry name" value="YegS_C"/>
    <property type="match status" value="1"/>
</dbReference>
<evidence type="ECO:0000256" key="6">
    <source>
        <dbReference type="ARBA" id="ARBA00022840"/>
    </source>
</evidence>
<evidence type="ECO:0000256" key="1">
    <source>
        <dbReference type="ARBA" id="ARBA00001946"/>
    </source>
</evidence>
<evidence type="ECO:0000313" key="10">
    <source>
        <dbReference type="EMBL" id="QNN54896.1"/>
    </source>
</evidence>
<keyword evidence="3" id="KW-0808">Transferase</keyword>
<dbReference type="InterPro" id="IPR016064">
    <property type="entry name" value="NAD/diacylglycerol_kinase_sf"/>
</dbReference>
<keyword evidence="7" id="KW-0594">Phospholipid biosynthesis</keyword>
<gene>
    <name evidence="10" type="ORF">H9L09_07495</name>
</gene>
<dbReference type="InterPro" id="IPR045540">
    <property type="entry name" value="YegS/DAGK_C"/>
</dbReference>
<dbReference type="PROSITE" id="PS50146">
    <property type="entry name" value="DAGK"/>
    <property type="match status" value="1"/>
</dbReference>
<name>A0A7G9RH21_9ACTN</name>
<dbReference type="KEGG" id="nmes:H9L09_07495"/>
<evidence type="ECO:0000256" key="7">
    <source>
        <dbReference type="ARBA" id="ARBA00023209"/>
    </source>
</evidence>
<keyword evidence="8" id="KW-1208">Phospholipid metabolism</keyword>
<protein>
    <submittedName>
        <fullName evidence="10">Diacylglycerol kinase</fullName>
    </submittedName>
</protein>
<evidence type="ECO:0000256" key="5">
    <source>
        <dbReference type="ARBA" id="ARBA00022777"/>
    </source>
</evidence>
<keyword evidence="7" id="KW-0444">Lipid biosynthesis</keyword>
<accession>A0A7G9RH21</accession>
<sequence length="291" mass="30894">MITNSGAGSNEAERLEEALHVLRAHADVEVAETQDQGELDGVLHRRGGRRVVVAGGDGSLHAVVAALHRRHELADAVVGLLPLGTGNDFARGVGIPLDPAEAAEVVVSGEVMPVDLIVDCVGEIVVNNVHVGVGAQASHNAKSWKWLGRAGYVVGAFTAAVRPPFYRFRVEVDGEVVADLDRHLVQVAIGNGSTIGGGTEITPHAVTGDGKLDVMVSFAVGPLSRFGYAALLRVGRHVEHEDVLYVRGSTVSVAGEQFYCSADGELYGPERKRTWHVEPAAFRMPLPVRND</sequence>
<dbReference type="Pfam" id="PF00781">
    <property type="entry name" value="DAGK_cat"/>
    <property type="match status" value="1"/>
</dbReference>
<dbReference type="Proteomes" id="UP000515947">
    <property type="component" value="Chromosome"/>
</dbReference>
<dbReference type="InterPro" id="IPR050187">
    <property type="entry name" value="Lipid_Phosphate_FormReg"/>
</dbReference>
<feature type="domain" description="DAGKc" evidence="9">
    <location>
        <begin position="1"/>
        <end position="123"/>
    </location>
</feature>
<dbReference type="AlphaFoldDB" id="A0A7G9RH21"/>
<comment type="cofactor">
    <cofactor evidence="1">
        <name>Mg(2+)</name>
        <dbReference type="ChEBI" id="CHEBI:18420"/>
    </cofactor>
</comment>
<keyword evidence="6" id="KW-0067">ATP-binding</keyword>
<dbReference type="SMART" id="SM00046">
    <property type="entry name" value="DAGKc"/>
    <property type="match status" value="1"/>
</dbReference>